<dbReference type="EMBL" id="JALLPB020000386">
    <property type="protein sequence ID" value="KAL3809696.1"/>
    <property type="molecule type" value="Genomic_DNA"/>
</dbReference>
<name>A0ABD3RGZ8_9STRA</name>
<evidence type="ECO:0000313" key="3">
    <source>
        <dbReference type="Proteomes" id="UP001530377"/>
    </source>
</evidence>
<protein>
    <submittedName>
        <fullName evidence="2">Uncharacterized protein</fullName>
    </submittedName>
</protein>
<gene>
    <name evidence="2" type="ORF">ACHAXA_004247</name>
    <name evidence="1" type="ORF">ACHAXA_010180</name>
</gene>
<dbReference type="Proteomes" id="UP001530377">
    <property type="component" value="Unassembled WGS sequence"/>
</dbReference>
<reference evidence="2 3" key="1">
    <citation type="submission" date="2024-10" db="EMBL/GenBank/DDBJ databases">
        <title>Updated reference genomes for cyclostephanoid diatoms.</title>
        <authorList>
            <person name="Roberts W.R."/>
            <person name="Alverson A.J."/>
        </authorList>
    </citation>
    <scope>NUCLEOTIDE SEQUENCE [LARGE SCALE GENOMIC DNA]</scope>
    <source>
        <strain evidence="2 3">AJA228-03</strain>
    </source>
</reference>
<accession>A0ABD3RGZ8</accession>
<proteinExistence type="predicted"/>
<organism evidence="2 3">
    <name type="scientific">Cyclostephanos tholiformis</name>
    <dbReference type="NCBI Taxonomy" id="382380"/>
    <lineage>
        <taxon>Eukaryota</taxon>
        <taxon>Sar</taxon>
        <taxon>Stramenopiles</taxon>
        <taxon>Ochrophyta</taxon>
        <taxon>Bacillariophyta</taxon>
        <taxon>Coscinodiscophyceae</taxon>
        <taxon>Thalassiosirophycidae</taxon>
        <taxon>Stephanodiscales</taxon>
        <taxon>Stephanodiscaceae</taxon>
        <taxon>Cyclostephanos</taxon>
    </lineage>
</organism>
<keyword evidence="3" id="KW-1185">Reference proteome</keyword>
<dbReference type="AlphaFoldDB" id="A0ABD3RGZ8"/>
<dbReference type="EMBL" id="JALLPB020000670">
    <property type="protein sequence ID" value="KAL3807129.1"/>
    <property type="molecule type" value="Genomic_DNA"/>
</dbReference>
<sequence>MIQRNGCVAQDAVKRPAIRMHAKHSTTMAVFLMARTASAFLGQGPPALLAIVPGAFSRHPYTTRAEVMMLSSRAEDASPRDDPWIILDEIKTWVVCNKGKYDLSELQNAISDLRDESQFNIQTLEREIIIIQHALQNSEYYPSQSTSGDIFSDCAATPMPTLKAVFAGYKVTKYDRMRLASAHPEDHSR</sequence>
<evidence type="ECO:0000313" key="1">
    <source>
        <dbReference type="EMBL" id="KAL3807129.1"/>
    </source>
</evidence>
<evidence type="ECO:0000313" key="2">
    <source>
        <dbReference type="EMBL" id="KAL3809696.1"/>
    </source>
</evidence>
<comment type="caution">
    <text evidence="2">The sequence shown here is derived from an EMBL/GenBank/DDBJ whole genome shotgun (WGS) entry which is preliminary data.</text>
</comment>